<gene>
    <name evidence="1" type="ORF">P7K49_026132</name>
</gene>
<organism evidence="1 2">
    <name type="scientific">Saguinus oedipus</name>
    <name type="common">Cotton-top tamarin</name>
    <name type="synonym">Oedipomidas oedipus</name>
    <dbReference type="NCBI Taxonomy" id="9490"/>
    <lineage>
        <taxon>Eukaryota</taxon>
        <taxon>Metazoa</taxon>
        <taxon>Chordata</taxon>
        <taxon>Craniata</taxon>
        <taxon>Vertebrata</taxon>
        <taxon>Euteleostomi</taxon>
        <taxon>Mammalia</taxon>
        <taxon>Eutheria</taxon>
        <taxon>Euarchontoglires</taxon>
        <taxon>Primates</taxon>
        <taxon>Haplorrhini</taxon>
        <taxon>Platyrrhini</taxon>
        <taxon>Cebidae</taxon>
        <taxon>Callitrichinae</taxon>
        <taxon>Saguinus</taxon>
    </lineage>
</organism>
<comment type="caution">
    <text evidence="1">The sequence shown here is derived from an EMBL/GenBank/DDBJ whole genome shotgun (WGS) entry which is preliminary data.</text>
</comment>
<name>A0ABQ9UJ50_SAGOE</name>
<reference evidence="1 2" key="1">
    <citation type="submission" date="2023-05" db="EMBL/GenBank/DDBJ databases">
        <title>B98-5 Cell Line De Novo Hybrid Assembly: An Optical Mapping Approach.</title>
        <authorList>
            <person name="Kananen K."/>
            <person name="Auerbach J.A."/>
            <person name="Kautto E."/>
            <person name="Blachly J.S."/>
        </authorList>
    </citation>
    <scope>NUCLEOTIDE SEQUENCE [LARGE SCALE GENOMIC DNA]</scope>
    <source>
        <strain evidence="1">B95-8</strain>
        <tissue evidence="1">Cell line</tissue>
    </source>
</reference>
<protein>
    <submittedName>
        <fullName evidence="1">Uncharacterized protein</fullName>
    </submittedName>
</protein>
<proteinExistence type="predicted"/>
<keyword evidence="2" id="KW-1185">Reference proteome</keyword>
<dbReference type="EMBL" id="JASSZA010000012">
    <property type="protein sequence ID" value="KAK2097098.1"/>
    <property type="molecule type" value="Genomic_DNA"/>
</dbReference>
<sequence length="193" mass="20353">MVPRIYASCKSVAEDRQCNREAATASSGVPRADMASAGDTGSSVTIRAAQVEHEAVAPHPCDRNGTAGILRAHSRSSPAQPMSGESAVATSSPWPMCGLRLAGSQEGGRCLRGPLLPAVSPGHRTAETASRLRVQGAPASPLSCLSGLLFRCTRAPCWDQLCHAPGLGTERQQLEFIKADTRCDDQDDRDSWG</sequence>
<accession>A0ABQ9UJ50</accession>
<evidence type="ECO:0000313" key="2">
    <source>
        <dbReference type="Proteomes" id="UP001266305"/>
    </source>
</evidence>
<evidence type="ECO:0000313" key="1">
    <source>
        <dbReference type="EMBL" id="KAK2097098.1"/>
    </source>
</evidence>
<dbReference type="Proteomes" id="UP001266305">
    <property type="component" value="Unassembled WGS sequence"/>
</dbReference>